<sequence length="261" mass="30134">MTCDINHLIIVPCHGIYKLGEPPTKQASWYLASFQLDGNDHLCFLDHIEQAVEQLQSDANSYLIVSGGETKREAGPISEALSYYTLAAAQIAKKKQIDVTDRITTENYARDSFENVIFSICRFYEVWQKYPTYITIIGFEFKRDRFLDLHLSQALGFPSDRVNYIGNSPNPNFTTKEETERYFEDLRSSEYANAVREFKADWYGVQSKLSSKRRKRNPFSRQAGYALSNPPLADFLVQLMVDPNTRTNEEIKELLKDAPWR</sequence>
<name>A0AAD5BCI3_9ASCO</name>
<dbReference type="AlphaFoldDB" id="A0AAD5BCI3"/>
<proteinExistence type="predicted"/>
<evidence type="ECO:0000313" key="1">
    <source>
        <dbReference type="EMBL" id="KAI5954804.1"/>
    </source>
</evidence>
<dbReference type="PANTHER" id="PTHR28110">
    <property type="entry name" value="TRANSMEMBRANE PROTEIN"/>
    <property type="match status" value="1"/>
</dbReference>
<dbReference type="EMBL" id="JAIHNG010000133">
    <property type="protein sequence ID" value="KAI5954804.1"/>
    <property type="molecule type" value="Genomic_DNA"/>
</dbReference>
<organism evidence="1 2">
    <name type="scientific">Candida theae</name>
    <dbReference type="NCBI Taxonomy" id="1198502"/>
    <lineage>
        <taxon>Eukaryota</taxon>
        <taxon>Fungi</taxon>
        <taxon>Dikarya</taxon>
        <taxon>Ascomycota</taxon>
        <taxon>Saccharomycotina</taxon>
        <taxon>Pichiomycetes</taxon>
        <taxon>Debaryomycetaceae</taxon>
        <taxon>Candida/Lodderomyces clade</taxon>
        <taxon>Candida</taxon>
    </lineage>
</organism>
<dbReference type="PANTHER" id="PTHR28110:SF1">
    <property type="entry name" value="TRANSMEMBRANE PROTEIN"/>
    <property type="match status" value="1"/>
</dbReference>
<comment type="caution">
    <text evidence="1">The sequence shown here is derived from an EMBL/GenBank/DDBJ whole genome shotgun (WGS) entry which is preliminary data.</text>
</comment>
<dbReference type="GeneID" id="76151886"/>
<dbReference type="InterPro" id="IPR055323">
    <property type="entry name" value="C57A10.07/YOR238W"/>
</dbReference>
<evidence type="ECO:0000313" key="2">
    <source>
        <dbReference type="Proteomes" id="UP001204833"/>
    </source>
</evidence>
<accession>A0AAD5BCI3</accession>
<evidence type="ECO:0008006" key="3">
    <source>
        <dbReference type="Google" id="ProtNLM"/>
    </source>
</evidence>
<dbReference type="RefSeq" id="XP_051607691.1">
    <property type="nucleotide sequence ID" value="XM_051753288.1"/>
</dbReference>
<dbReference type="GO" id="GO:0005737">
    <property type="term" value="C:cytoplasm"/>
    <property type="evidence" value="ECO:0007669"/>
    <property type="project" value="TreeGrafter"/>
</dbReference>
<keyword evidence="2" id="KW-1185">Reference proteome</keyword>
<dbReference type="Proteomes" id="UP001204833">
    <property type="component" value="Unassembled WGS sequence"/>
</dbReference>
<gene>
    <name evidence="1" type="ORF">KGF57_003828</name>
</gene>
<protein>
    <recommendedName>
        <fullName evidence="3">DUF218 domain-containing protein</fullName>
    </recommendedName>
</protein>
<reference evidence="1 2" key="1">
    <citation type="journal article" date="2022" name="DNA Res.">
        <title>Genome analysis of five recently described species of the CUG-Ser clade uncovers Candida theae as a new hybrid lineage with pathogenic potential in the Candida parapsilosis species complex.</title>
        <authorList>
            <person name="Mixao V."/>
            <person name="Del Olmo V."/>
            <person name="Hegedusova E."/>
            <person name="Saus E."/>
            <person name="Pryszcz L."/>
            <person name="Cillingova A."/>
            <person name="Nosek J."/>
            <person name="Gabaldon T."/>
        </authorList>
    </citation>
    <scope>NUCLEOTIDE SEQUENCE [LARGE SCALE GENOMIC DNA]</scope>
    <source>
        <strain evidence="1 2">CBS 12239</strain>
    </source>
</reference>